<evidence type="ECO:0000259" key="1">
    <source>
        <dbReference type="Pfam" id="PF00668"/>
    </source>
</evidence>
<dbReference type="Pfam" id="PF00668">
    <property type="entry name" value="Condensation"/>
    <property type="match status" value="1"/>
</dbReference>
<dbReference type="RefSeq" id="WP_285343113.1">
    <property type="nucleotide sequence ID" value="NZ_JASITI010000018.1"/>
</dbReference>
<feature type="domain" description="Condensation" evidence="1">
    <location>
        <begin position="9"/>
        <end position="452"/>
    </location>
</feature>
<evidence type="ECO:0000313" key="3">
    <source>
        <dbReference type="Proteomes" id="UP001223390"/>
    </source>
</evidence>
<dbReference type="Gene3D" id="3.30.559.30">
    <property type="entry name" value="Nonribosomal peptide synthetase, condensation domain"/>
    <property type="match status" value="1"/>
</dbReference>
<dbReference type="InterPro" id="IPR001242">
    <property type="entry name" value="Condensation_dom"/>
</dbReference>
<gene>
    <name evidence="2" type="ORF">QEZ40_001904</name>
</gene>
<dbReference type="InterPro" id="IPR023213">
    <property type="entry name" value="CAT-like_dom_sf"/>
</dbReference>
<dbReference type="Proteomes" id="UP001223390">
    <property type="component" value="Unassembled WGS sequence"/>
</dbReference>
<evidence type="ECO:0000313" key="2">
    <source>
        <dbReference type="EMBL" id="MDK9497248.1"/>
    </source>
</evidence>
<comment type="caution">
    <text evidence="2">The sequence shown here is derived from an EMBL/GenBank/DDBJ whole genome shotgun (WGS) entry which is preliminary data.</text>
</comment>
<accession>A0ABT7GUX3</accession>
<organism evidence="2 3">
    <name type="scientific">Streptomyces katrae</name>
    <dbReference type="NCBI Taxonomy" id="68223"/>
    <lineage>
        <taxon>Bacteria</taxon>
        <taxon>Bacillati</taxon>
        <taxon>Actinomycetota</taxon>
        <taxon>Actinomycetes</taxon>
        <taxon>Kitasatosporales</taxon>
        <taxon>Streptomycetaceae</taxon>
        <taxon>Streptomyces</taxon>
    </lineage>
</organism>
<keyword evidence="3" id="KW-1185">Reference proteome</keyword>
<sequence>MSTTTVEALPLTAIQQSMWTAYRVSPEASAYNIVMPLRLRGRVDPVAMDAAVTAVGARQDLLRSVFTESAAGVRRTVSEQPLVRLEFHDLDGASEVELHRAAEEAGARPFRLESGAFRVVLLRRTDTDWALVTSAHHIVSDFTSRWLLVRDVLDAYAGIAAGTEPAWRPIPGSYADHAAEELRYTASEAGQRAAALWHESLAGAAAAELPLDRPRPALRSYRGGTVVRQLAQDTADGLPAAASAAGVTPFAYLLSVFQALTHRWTGQDAFVLGVPATSRMGRAQRDVIGCFLNTMPVRADFDARSTFRTAAAQAGERVMRGMVNVRYPCALAFPRATVFRTALFLVQMDRMEPPVPNVPPGASEGPSVPYAGLDIALIDVPQQEGQLDLLLRIEQTPEGVTAVFSYDTDVLDRETVTRFADGYERMLAAAVQDPDTPVADVELAGASELAALLALGTTAGTDLDGFDGFDELDEFDEFESFENAGEQR</sequence>
<dbReference type="EMBL" id="JASITI010000018">
    <property type="protein sequence ID" value="MDK9497248.1"/>
    <property type="molecule type" value="Genomic_DNA"/>
</dbReference>
<dbReference type="SUPFAM" id="SSF52777">
    <property type="entry name" value="CoA-dependent acyltransferases"/>
    <property type="match status" value="2"/>
</dbReference>
<dbReference type="PANTHER" id="PTHR45527">
    <property type="entry name" value="NONRIBOSOMAL PEPTIDE SYNTHETASE"/>
    <property type="match status" value="1"/>
</dbReference>
<dbReference type="PANTHER" id="PTHR45527:SF1">
    <property type="entry name" value="FATTY ACID SYNTHASE"/>
    <property type="match status" value="1"/>
</dbReference>
<protein>
    <submittedName>
        <fullName evidence="2">Condensation domain-containing protein</fullName>
    </submittedName>
</protein>
<name>A0ABT7GUX3_9ACTN</name>
<reference evidence="2 3" key="1">
    <citation type="submission" date="2023-05" db="EMBL/GenBank/DDBJ databases">
        <title>Sequencing and Assembly of Streptomyces sp. NP73.</title>
        <authorList>
            <person name="Konwar A.N."/>
            <person name="Saikia K."/>
            <person name="Thakur D."/>
        </authorList>
    </citation>
    <scope>NUCLEOTIDE SEQUENCE [LARGE SCALE GENOMIC DNA]</scope>
    <source>
        <strain evidence="2 3">NP73</strain>
    </source>
</reference>
<dbReference type="Gene3D" id="3.30.559.10">
    <property type="entry name" value="Chloramphenicol acetyltransferase-like domain"/>
    <property type="match status" value="1"/>
</dbReference>
<dbReference type="CDD" id="cd19531">
    <property type="entry name" value="LCL_NRPS-like"/>
    <property type="match status" value="1"/>
</dbReference>
<proteinExistence type="predicted"/>